<dbReference type="PROSITE" id="PS00600">
    <property type="entry name" value="AA_TRANSFER_CLASS_3"/>
    <property type="match status" value="1"/>
</dbReference>
<comment type="catalytic activity">
    <reaction evidence="12">
        <text>phosphoethanolamine + H2O = acetaldehyde + NH4(+) + phosphate</text>
        <dbReference type="Rhea" id="RHEA:17889"/>
        <dbReference type="ChEBI" id="CHEBI:15343"/>
        <dbReference type="ChEBI" id="CHEBI:15377"/>
        <dbReference type="ChEBI" id="CHEBI:28938"/>
        <dbReference type="ChEBI" id="CHEBI:43474"/>
        <dbReference type="ChEBI" id="CHEBI:58190"/>
        <dbReference type="EC" id="4.2.3.2"/>
    </reaction>
</comment>
<dbReference type="GO" id="GO:0005739">
    <property type="term" value="C:mitochondrion"/>
    <property type="evidence" value="ECO:0007669"/>
    <property type="project" value="UniProtKB-SubCell"/>
</dbReference>
<comment type="caution">
    <text evidence="14">The sequence shown here is derived from an EMBL/GenBank/DDBJ whole genome shotgun (WGS) entry which is preliminary data.</text>
</comment>
<dbReference type="PANTHER" id="PTHR45688">
    <property type="match status" value="1"/>
</dbReference>
<dbReference type="EC" id="4.2.3.2" evidence="9"/>
<dbReference type="InterPro" id="IPR011335">
    <property type="entry name" value="Restrct_endonuc-II-like"/>
</dbReference>
<dbReference type="InterPro" id="IPR005814">
    <property type="entry name" value="Aminotrans_3"/>
</dbReference>
<evidence type="ECO:0000256" key="10">
    <source>
        <dbReference type="ARBA" id="ARBA00040022"/>
    </source>
</evidence>
<dbReference type="Gene3D" id="3.90.320.10">
    <property type="match status" value="1"/>
</dbReference>
<keyword evidence="6" id="KW-0496">Mitochondrion</keyword>
<dbReference type="InterPro" id="IPR019080">
    <property type="entry name" value="YqaJ_viral_recombinase"/>
</dbReference>
<evidence type="ECO:0000256" key="6">
    <source>
        <dbReference type="ARBA" id="ARBA00023128"/>
    </source>
</evidence>
<comment type="similarity">
    <text evidence="3">Belongs to the class-III pyridoxal-phosphate-dependent aminotransferase family.</text>
</comment>
<evidence type="ECO:0000256" key="9">
    <source>
        <dbReference type="ARBA" id="ARBA00039127"/>
    </source>
</evidence>
<dbReference type="FunFam" id="3.40.640.10:FF:000058">
    <property type="entry name" value="ethanolamine-phosphate phospho-lyase isoform X1"/>
    <property type="match status" value="1"/>
</dbReference>
<comment type="subunit">
    <text evidence="4">Homotetramer.</text>
</comment>
<dbReference type="CDD" id="cd00610">
    <property type="entry name" value="OAT_like"/>
    <property type="match status" value="1"/>
</dbReference>
<dbReference type="EMBL" id="JAOPHQ010004285">
    <property type="protein sequence ID" value="KAK0139884.1"/>
    <property type="molecule type" value="Genomic_DNA"/>
</dbReference>
<keyword evidence="7" id="KW-0456">Lyase</keyword>
<evidence type="ECO:0000256" key="12">
    <source>
        <dbReference type="ARBA" id="ARBA00047688"/>
    </source>
</evidence>
<evidence type="ECO:0000256" key="11">
    <source>
        <dbReference type="ARBA" id="ARBA00041584"/>
    </source>
</evidence>
<name>A0AA47MGY2_MERPO</name>
<dbReference type="SUPFAM" id="SSF53383">
    <property type="entry name" value="PLP-dependent transferases"/>
    <property type="match status" value="1"/>
</dbReference>
<dbReference type="GO" id="GO:0006281">
    <property type="term" value="P:DNA repair"/>
    <property type="evidence" value="ECO:0007669"/>
    <property type="project" value="UniProtKB-ARBA"/>
</dbReference>
<evidence type="ECO:0000256" key="3">
    <source>
        <dbReference type="ARBA" id="ARBA00008954"/>
    </source>
</evidence>
<sequence>MAVSSDVPLVESMFGQVQEGSVLSYQLPTRTVPMTRPHTVAPSPPQLPLSDYRLGPSTCAFVCSEHQHHHMASLESSLETVHKIENSTQEQSNCAEWHQLRRCRITSTKFREVCHTRGESSAENLAKRLLRPSNQTADMVREVNHYPCGFLIHPDAPWMGSSPDEIVYDPEGQPVFGLLEIKCPNVTSYMDCPYIMIRERRHTLKRSHPYYWQIQGQMLFSGCDWCDFVIYAEDDMFIQRVPHDMEVIETIKEKVGHSHPDVVRAGSQQMELLNTNSRFLHDNLVVYAQRLQATLPDKLSVCYFVNSGSEANDLALRLAWQYTGHKDVITLDNAYHGHVSSLIDISPYKFHQLSDAEHHKQFVHVAPSPDIYRGKYRADHPDPATAYSDEVRDIISRAHERGGKIAAFIAESLQSCGGQVIPPAGYFQKVAAHVRQAGGVVIADEVQVGFGRVGSHFWGFQLQGADFVPDIVTMGKPIGNGHPMSCVVTSREVAQAFMSSGMEYFNTFGGNPVSCAIGLAVLDVLQNEDLQGNALRVGGHLTRLLGKLKEKHPLVGDVRGHGFFVGVELVRDRVKLTPATAEAQEVIYKLKEEHILLSADGPHRNVLKFKPPMCFSREDAELVVERIHLILSGRTDAAPATPVCDPLLTDEKAQGVPVLVLTVCLFMFPDIEKALNMHMPNQVHFDRGCKRKVRFSDNL</sequence>
<comment type="cofactor">
    <cofactor evidence="1">
        <name>pyridoxal 5'-phosphate</name>
        <dbReference type="ChEBI" id="CHEBI:597326"/>
    </cofactor>
</comment>
<dbReference type="GO" id="GO:0008483">
    <property type="term" value="F:transaminase activity"/>
    <property type="evidence" value="ECO:0007669"/>
    <property type="project" value="InterPro"/>
</dbReference>
<dbReference type="Pfam" id="PF09588">
    <property type="entry name" value="YqaJ"/>
    <property type="match status" value="1"/>
</dbReference>
<evidence type="ECO:0000259" key="13">
    <source>
        <dbReference type="Pfam" id="PF09588"/>
    </source>
</evidence>
<dbReference type="GO" id="GO:0050459">
    <property type="term" value="F:ethanolamine-phosphate phospho-lyase activity"/>
    <property type="evidence" value="ECO:0007669"/>
    <property type="project" value="UniProtKB-EC"/>
</dbReference>
<evidence type="ECO:0000256" key="5">
    <source>
        <dbReference type="ARBA" id="ARBA00022898"/>
    </source>
</evidence>
<dbReference type="Proteomes" id="UP001174136">
    <property type="component" value="Unassembled WGS sequence"/>
</dbReference>
<dbReference type="AlphaFoldDB" id="A0AA47MGY2"/>
<dbReference type="InterPro" id="IPR015421">
    <property type="entry name" value="PyrdxlP-dep_Trfase_major"/>
</dbReference>
<reference evidence="14" key="1">
    <citation type="journal article" date="2023" name="Front. Mar. Sci.">
        <title>A new Merluccius polli reference genome to investigate the effects of global change in West African waters.</title>
        <authorList>
            <person name="Mateo J.L."/>
            <person name="Blanco-Fernandez C."/>
            <person name="Garcia-Vazquez E."/>
            <person name="Machado-Schiaffino G."/>
        </authorList>
    </citation>
    <scope>NUCLEOTIDE SEQUENCE</scope>
    <source>
        <strain evidence="14">C29</strain>
        <tissue evidence="14">Fin</tissue>
    </source>
</reference>
<dbReference type="InterPro" id="IPR015424">
    <property type="entry name" value="PyrdxlP-dep_Trfase"/>
</dbReference>
<evidence type="ECO:0000256" key="7">
    <source>
        <dbReference type="ARBA" id="ARBA00023239"/>
    </source>
</evidence>
<evidence type="ECO:0000256" key="2">
    <source>
        <dbReference type="ARBA" id="ARBA00004173"/>
    </source>
</evidence>
<gene>
    <name evidence="14" type="primary">Son_1</name>
    <name evidence="14" type="ORF">N1851_023204</name>
</gene>
<dbReference type="Gene3D" id="3.40.640.10">
    <property type="entry name" value="Type I PLP-dependent aspartate aminotransferase-like (Major domain)"/>
    <property type="match status" value="1"/>
</dbReference>
<evidence type="ECO:0000313" key="15">
    <source>
        <dbReference type="Proteomes" id="UP001174136"/>
    </source>
</evidence>
<accession>A0AA47MGY2</accession>
<dbReference type="GO" id="GO:0030170">
    <property type="term" value="F:pyridoxal phosphate binding"/>
    <property type="evidence" value="ECO:0007669"/>
    <property type="project" value="InterPro"/>
</dbReference>
<evidence type="ECO:0000256" key="8">
    <source>
        <dbReference type="ARBA" id="ARBA00037113"/>
    </source>
</evidence>
<comment type="function">
    <text evidence="8">Catalyzes the pyridoxal-phosphate-dependent breakdown of phosphoethanolamine, converting it to ammonia, inorganic phosphate and acetaldehyde.</text>
</comment>
<protein>
    <recommendedName>
        <fullName evidence="10">Ethanolamine-phosphate phospho-lyase</fullName>
        <ecNumber evidence="9">4.2.3.2</ecNumber>
    </recommendedName>
    <alternativeName>
        <fullName evidence="11">Alanine--glyoxylate aminotransferase 2-like 1</fullName>
    </alternativeName>
</protein>
<dbReference type="SUPFAM" id="SSF52980">
    <property type="entry name" value="Restriction endonuclease-like"/>
    <property type="match status" value="1"/>
</dbReference>
<evidence type="ECO:0000313" key="14">
    <source>
        <dbReference type="EMBL" id="KAK0139884.1"/>
    </source>
</evidence>
<dbReference type="InterPro" id="IPR011604">
    <property type="entry name" value="PDDEXK-like_dom_sf"/>
</dbReference>
<dbReference type="PANTHER" id="PTHR45688:SF1">
    <property type="entry name" value="ETHANOLAMINE-PHOSPHATE PHOSPHO-LYASE"/>
    <property type="match status" value="1"/>
</dbReference>
<feature type="domain" description="YqaJ viral recombinase" evidence="13">
    <location>
        <begin position="135"/>
        <end position="223"/>
    </location>
</feature>
<proteinExistence type="inferred from homology"/>
<keyword evidence="15" id="KW-1185">Reference proteome</keyword>
<evidence type="ECO:0000256" key="4">
    <source>
        <dbReference type="ARBA" id="ARBA00011881"/>
    </source>
</evidence>
<evidence type="ECO:0000256" key="1">
    <source>
        <dbReference type="ARBA" id="ARBA00001933"/>
    </source>
</evidence>
<dbReference type="InterPro" id="IPR049704">
    <property type="entry name" value="Aminotrans_3_PPA_site"/>
</dbReference>
<dbReference type="CDD" id="cd22343">
    <property type="entry name" value="PDDEXK_lambda_exonuclease-like"/>
    <property type="match status" value="1"/>
</dbReference>
<comment type="subcellular location">
    <subcellularLocation>
        <location evidence="2">Mitochondrion</location>
    </subcellularLocation>
</comment>
<dbReference type="Pfam" id="PF00202">
    <property type="entry name" value="Aminotran_3"/>
    <property type="match status" value="1"/>
</dbReference>
<organism evidence="14 15">
    <name type="scientific">Merluccius polli</name>
    <name type="common">Benguela hake</name>
    <name type="synonym">Merluccius cadenati</name>
    <dbReference type="NCBI Taxonomy" id="89951"/>
    <lineage>
        <taxon>Eukaryota</taxon>
        <taxon>Metazoa</taxon>
        <taxon>Chordata</taxon>
        <taxon>Craniata</taxon>
        <taxon>Vertebrata</taxon>
        <taxon>Euteleostomi</taxon>
        <taxon>Actinopterygii</taxon>
        <taxon>Neopterygii</taxon>
        <taxon>Teleostei</taxon>
        <taxon>Neoteleostei</taxon>
        <taxon>Acanthomorphata</taxon>
        <taxon>Zeiogadaria</taxon>
        <taxon>Gadariae</taxon>
        <taxon>Gadiformes</taxon>
        <taxon>Gadoidei</taxon>
        <taxon>Merlucciidae</taxon>
        <taxon>Merluccius</taxon>
    </lineage>
</organism>
<keyword evidence="5" id="KW-0663">Pyridoxal phosphate</keyword>